<dbReference type="Pfam" id="PF03389">
    <property type="entry name" value="MobA_MobL"/>
    <property type="match status" value="1"/>
</dbReference>
<feature type="coiled-coil region" evidence="3">
    <location>
        <begin position="401"/>
        <end position="428"/>
    </location>
</feature>
<protein>
    <recommendedName>
        <fullName evidence="4">MobA/MobL protein domain-containing protein</fullName>
    </recommendedName>
</protein>
<sequence length="498" mass="55950">MASFLCQVQTIQRAAGRSAVAAAAYRSGAALVDERLAMEFDFANKDGIEHAEIMAPDAAPAALQDRERLWNAAEAAETRRDGVPARELLVALPHELDFEQRRELVRAFVQEHLVAKGMIADVAMHRPGKEGDQRNFHAHILVTTRRVGPKGFGLKDRSWRTPEQVREWRAGWAKIQNEHLRRRLGPDAPQVSHLSLAERGVDRTPTVHMGPTATALERKNIASDRGEQNRDVRARNRKVREVHVALEETIDKLAAREPIILVPVPKLVADAAKVRDDLVAQRDQWVRDRDALAAPKVLTERQVERELTAEAAVALKSARARLQHTEQRVKKAREKRLNLVQWVRNPARMIWAKHAELNALARARAEVRRHDAALQVRQAWARSEAGQAFIAARRQPGVTAAAEVARQRRTLERKIKRMDKRIVSATRTYNDLRVAHELGQAALSVPRTSPDATRFVRDVGAPARAAIQAYPAQARQLAVERLNRGQGRSIGRNLFPGR</sequence>
<evidence type="ECO:0000313" key="6">
    <source>
        <dbReference type="Proteomes" id="UP000530564"/>
    </source>
</evidence>
<dbReference type="NCBIfam" id="NF041496">
    <property type="entry name" value="MobQ"/>
    <property type="match status" value="1"/>
</dbReference>
<dbReference type="RefSeq" id="WP_183775769.1">
    <property type="nucleotide sequence ID" value="NZ_JACIDK010000006.1"/>
</dbReference>
<organism evidence="5 6">
    <name type="scientific">Phenylobacterium haematophilum</name>
    <dbReference type="NCBI Taxonomy" id="98513"/>
    <lineage>
        <taxon>Bacteria</taxon>
        <taxon>Pseudomonadati</taxon>
        <taxon>Pseudomonadota</taxon>
        <taxon>Alphaproteobacteria</taxon>
        <taxon>Caulobacterales</taxon>
        <taxon>Caulobacteraceae</taxon>
        <taxon>Phenylobacterium</taxon>
    </lineage>
</organism>
<dbReference type="AlphaFoldDB" id="A0A840A566"/>
<evidence type="ECO:0000256" key="1">
    <source>
        <dbReference type="ARBA" id="ARBA00010873"/>
    </source>
</evidence>
<dbReference type="InterPro" id="IPR005053">
    <property type="entry name" value="MobA_MobL"/>
</dbReference>
<proteinExistence type="inferred from homology"/>
<gene>
    <name evidence="5" type="ORF">GGQ61_003571</name>
</gene>
<dbReference type="Gene3D" id="3.30.930.30">
    <property type="match status" value="1"/>
</dbReference>
<evidence type="ECO:0000256" key="2">
    <source>
        <dbReference type="ARBA" id="ARBA00022971"/>
    </source>
</evidence>
<name>A0A840A566_9CAUL</name>
<keyword evidence="2" id="KW-0184">Conjugation</keyword>
<evidence type="ECO:0000313" key="5">
    <source>
        <dbReference type="EMBL" id="MBB3892833.1"/>
    </source>
</evidence>
<keyword evidence="6" id="KW-1185">Reference proteome</keyword>
<dbReference type="Proteomes" id="UP000530564">
    <property type="component" value="Unassembled WGS sequence"/>
</dbReference>
<evidence type="ECO:0000256" key="3">
    <source>
        <dbReference type="SAM" id="Coils"/>
    </source>
</evidence>
<keyword evidence="3" id="KW-0175">Coiled coil</keyword>
<accession>A0A840A566</accession>
<comment type="similarity">
    <text evidence="1">Belongs to the MobA/MobL family.</text>
</comment>
<dbReference type="EMBL" id="JACIDK010000006">
    <property type="protein sequence ID" value="MBB3892833.1"/>
    <property type="molecule type" value="Genomic_DNA"/>
</dbReference>
<reference evidence="5 6" key="1">
    <citation type="submission" date="2020-08" db="EMBL/GenBank/DDBJ databases">
        <title>Genomic Encyclopedia of Type Strains, Phase IV (KMG-IV): sequencing the most valuable type-strain genomes for metagenomic binning, comparative biology and taxonomic classification.</title>
        <authorList>
            <person name="Goeker M."/>
        </authorList>
    </citation>
    <scope>NUCLEOTIDE SEQUENCE [LARGE SCALE GENOMIC DNA]</scope>
    <source>
        <strain evidence="5 6">DSM 21793</strain>
    </source>
</reference>
<comment type="caution">
    <text evidence="5">The sequence shown here is derived from an EMBL/GenBank/DDBJ whole genome shotgun (WGS) entry which is preliminary data.</text>
</comment>
<evidence type="ECO:0000259" key="4">
    <source>
        <dbReference type="Pfam" id="PF03389"/>
    </source>
</evidence>
<feature type="domain" description="MobA/MobL protein" evidence="4">
    <location>
        <begin position="17"/>
        <end position="219"/>
    </location>
</feature>